<name>A0ABT1LK21_9MICC</name>
<evidence type="ECO:0000259" key="1">
    <source>
        <dbReference type="SMART" id="SM00421"/>
    </source>
</evidence>
<dbReference type="InterPro" id="IPR036388">
    <property type="entry name" value="WH-like_DNA-bd_sf"/>
</dbReference>
<dbReference type="CDD" id="cd06170">
    <property type="entry name" value="LuxR_C_like"/>
    <property type="match status" value="1"/>
</dbReference>
<dbReference type="Gene3D" id="1.10.10.10">
    <property type="entry name" value="Winged helix-like DNA-binding domain superfamily/Winged helix DNA-binding domain"/>
    <property type="match status" value="1"/>
</dbReference>
<dbReference type="SMART" id="SM00421">
    <property type="entry name" value="HTH_LUXR"/>
    <property type="match status" value="1"/>
</dbReference>
<sequence>MLANLKSNVWNSSSAAPWNRSLERIRLLADSAPDHHSLRTAVLAEVGRVLPFSAFVWPLSDPLTATGMSPLARIPCPDELPLLIRLKYLTLAGRWTQLAISPSPVTTLLRETAGNPSRSLVWDGLMKRYGVTDVLFAVLADKHGCWGWIDLWRTAQESPFTVDEVGYVAAVTREVMPALRRSIARQFVMEVPVGRYPVGRDSVGRDPVGHKAVRAGASAISGGPRPELPQQAVLTLDADMAVVGGTAAVEEWLGLLQAGPRPFQRVPAEVLNVAAQLLAREAGVDGHPASARVHIGSGQWALLQASQMDSTGTAAIPPLAVTIQACPPAARLDMFARSFGLTGRQAELFELAASGADTNAMADALGIGAYTVQDQFKQIFETCGVHSRATLLALAMGTAQ</sequence>
<keyword evidence="3" id="KW-1185">Reference proteome</keyword>
<dbReference type="SUPFAM" id="SSF46894">
    <property type="entry name" value="C-terminal effector domain of the bipartite response regulators"/>
    <property type="match status" value="1"/>
</dbReference>
<reference evidence="2 3" key="1">
    <citation type="submission" date="2022-06" db="EMBL/GenBank/DDBJ databases">
        <title>Pseudarthrobacter sp. strain RMG13 Genome sequencing and assembly.</title>
        <authorList>
            <person name="Kim I."/>
        </authorList>
    </citation>
    <scope>NUCLEOTIDE SEQUENCE [LARGE SCALE GENOMIC DNA]</scope>
    <source>
        <strain evidence="2 3">RMG13</strain>
    </source>
</reference>
<comment type="caution">
    <text evidence="2">The sequence shown here is derived from an EMBL/GenBank/DDBJ whole genome shotgun (WGS) entry which is preliminary data.</text>
</comment>
<dbReference type="Proteomes" id="UP001524318">
    <property type="component" value="Unassembled WGS sequence"/>
</dbReference>
<dbReference type="EMBL" id="JANCLV010000002">
    <property type="protein sequence ID" value="MCP8998785.1"/>
    <property type="molecule type" value="Genomic_DNA"/>
</dbReference>
<accession>A0ABT1LK21</accession>
<evidence type="ECO:0000313" key="3">
    <source>
        <dbReference type="Proteomes" id="UP001524318"/>
    </source>
</evidence>
<proteinExistence type="predicted"/>
<dbReference type="InterPro" id="IPR016032">
    <property type="entry name" value="Sig_transdc_resp-reg_C-effctor"/>
</dbReference>
<gene>
    <name evidence="2" type="ORF">NFC73_03395</name>
</gene>
<feature type="domain" description="HTH luxR-type" evidence="1">
    <location>
        <begin position="338"/>
        <end position="395"/>
    </location>
</feature>
<organism evidence="2 3">
    <name type="scientific">Pseudarthrobacter humi</name>
    <dbReference type="NCBI Taxonomy" id="2952523"/>
    <lineage>
        <taxon>Bacteria</taxon>
        <taxon>Bacillati</taxon>
        <taxon>Actinomycetota</taxon>
        <taxon>Actinomycetes</taxon>
        <taxon>Micrococcales</taxon>
        <taxon>Micrococcaceae</taxon>
        <taxon>Pseudarthrobacter</taxon>
    </lineage>
</organism>
<dbReference type="RefSeq" id="WP_254747648.1">
    <property type="nucleotide sequence ID" value="NZ_JANCLV010000002.1"/>
</dbReference>
<dbReference type="InterPro" id="IPR000792">
    <property type="entry name" value="Tscrpt_reg_LuxR_C"/>
</dbReference>
<evidence type="ECO:0000313" key="2">
    <source>
        <dbReference type="EMBL" id="MCP8998785.1"/>
    </source>
</evidence>
<protein>
    <submittedName>
        <fullName evidence="2">Helix-turn-helix transcriptional regulator</fullName>
    </submittedName>
</protein>